<gene>
    <name evidence="8" type="ORF">IOQ59_00340</name>
</gene>
<dbReference type="CDD" id="cd07324">
    <property type="entry name" value="M48C_Oma1-like"/>
    <property type="match status" value="1"/>
</dbReference>
<comment type="similarity">
    <text evidence="6">Belongs to the peptidase M48 family.</text>
</comment>
<dbReference type="PROSITE" id="PS51257">
    <property type="entry name" value="PROKAR_LIPOPROTEIN"/>
    <property type="match status" value="1"/>
</dbReference>
<comment type="cofactor">
    <cofactor evidence="6">
        <name>Zn(2+)</name>
        <dbReference type="ChEBI" id="CHEBI:29105"/>
    </cofactor>
    <text evidence="6">Binds 1 zinc ion per subunit.</text>
</comment>
<dbReference type="EMBL" id="JADEYS010000001">
    <property type="protein sequence ID" value="MBE9395704.1"/>
    <property type="molecule type" value="Genomic_DNA"/>
</dbReference>
<keyword evidence="3 6" id="KW-0378">Hydrolase</keyword>
<proteinExistence type="inferred from homology"/>
<dbReference type="GO" id="GO:0004222">
    <property type="term" value="F:metalloendopeptidase activity"/>
    <property type="evidence" value="ECO:0007669"/>
    <property type="project" value="InterPro"/>
</dbReference>
<keyword evidence="9" id="KW-1185">Reference proteome</keyword>
<dbReference type="Gene3D" id="3.30.2010.10">
    <property type="entry name" value="Metalloproteases ('zincins'), catalytic domain"/>
    <property type="match status" value="1"/>
</dbReference>
<organism evidence="8 9">
    <name type="scientific">Pontibacterium sinense</name>
    <dbReference type="NCBI Taxonomy" id="2781979"/>
    <lineage>
        <taxon>Bacteria</taxon>
        <taxon>Pseudomonadati</taxon>
        <taxon>Pseudomonadota</taxon>
        <taxon>Gammaproteobacteria</taxon>
        <taxon>Oceanospirillales</taxon>
        <taxon>Oceanospirillaceae</taxon>
        <taxon>Pontibacterium</taxon>
    </lineage>
</organism>
<keyword evidence="4 6" id="KW-0862">Zinc</keyword>
<evidence type="ECO:0000256" key="4">
    <source>
        <dbReference type="ARBA" id="ARBA00022833"/>
    </source>
</evidence>
<dbReference type="Proteomes" id="UP000640333">
    <property type="component" value="Unassembled WGS sequence"/>
</dbReference>
<evidence type="ECO:0000256" key="1">
    <source>
        <dbReference type="ARBA" id="ARBA00022670"/>
    </source>
</evidence>
<protein>
    <submittedName>
        <fullName evidence="8">M48 family metallopeptidase</fullName>
    </submittedName>
</protein>
<keyword evidence="1 6" id="KW-0645">Protease</keyword>
<dbReference type="GO" id="GO:0016020">
    <property type="term" value="C:membrane"/>
    <property type="evidence" value="ECO:0007669"/>
    <property type="project" value="TreeGrafter"/>
</dbReference>
<dbReference type="InterPro" id="IPR051156">
    <property type="entry name" value="Mito/Outer_Membr_Metalloprot"/>
</dbReference>
<evidence type="ECO:0000256" key="2">
    <source>
        <dbReference type="ARBA" id="ARBA00022723"/>
    </source>
</evidence>
<dbReference type="Pfam" id="PF01435">
    <property type="entry name" value="Peptidase_M48"/>
    <property type="match status" value="1"/>
</dbReference>
<dbReference type="PANTHER" id="PTHR22726">
    <property type="entry name" value="METALLOENDOPEPTIDASE OMA1"/>
    <property type="match status" value="1"/>
</dbReference>
<sequence length="413" mass="46068">MFRMVVAAGVFALLGGCQTLQQIDKGLYQVADAVSEEDRVTGQRSLSFAGRSEQIAQGNRYVEQMLAKEKKEGRKVDAALDRNQYYRLVRIFDRIHTSSHLRSERWRPVLIDRDSFNAFTTGGTYIVVHLELMKQLKSDDELAAVLGHEIAHTVANHVFERQSHAQLSALARSNSARKGGYQAAFTHESEREADRIGILYSALAGFDPMAASRIWARQYKLEGNARALFAHDHPVNAERQSETAKVGQAVRQYYQPGKQNPQYARLLKDNVLWQQSQGAKAGEGGGVQALLGTAFGAYVQHEQAKQEARRQQAQANFVKAIESRLKLEKSSSPDARTLDTVWRYREGPLLKQVVMGLLLKKGDKTLRSVAHVSGQVRAGGQFKARFTLPAGVTAGELKNMEGRFYLDDALPVR</sequence>
<name>A0A8J7F8D7_9GAMM</name>
<dbReference type="AlphaFoldDB" id="A0A8J7F8D7"/>
<evidence type="ECO:0000259" key="7">
    <source>
        <dbReference type="Pfam" id="PF01435"/>
    </source>
</evidence>
<evidence type="ECO:0000256" key="6">
    <source>
        <dbReference type="RuleBase" id="RU003983"/>
    </source>
</evidence>
<keyword evidence="5 6" id="KW-0482">Metalloprotease</keyword>
<dbReference type="InterPro" id="IPR001915">
    <property type="entry name" value="Peptidase_M48"/>
</dbReference>
<evidence type="ECO:0000313" key="9">
    <source>
        <dbReference type="Proteomes" id="UP000640333"/>
    </source>
</evidence>
<evidence type="ECO:0000313" key="8">
    <source>
        <dbReference type="EMBL" id="MBE9395704.1"/>
    </source>
</evidence>
<keyword evidence="2" id="KW-0479">Metal-binding</keyword>
<accession>A0A8J7F8D7</accession>
<dbReference type="GO" id="GO:0051603">
    <property type="term" value="P:proteolysis involved in protein catabolic process"/>
    <property type="evidence" value="ECO:0007669"/>
    <property type="project" value="TreeGrafter"/>
</dbReference>
<dbReference type="GO" id="GO:0046872">
    <property type="term" value="F:metal ion binding"/>
    <property type="evidence" value="ECO:0007669"/>
    <property type="project" value="UniProtKB-KW"/>
</dbReference>
<dbReference type="PANTHER" id="PTHR22726:SF1">
    <property type="entry name" value="METALLOENDOPEPTIDASE OMA1, MITOCHONDRIAL"/>
    <property type="match status" value="1"/>
</dbReference>
<comment type="caution">
    <text evidence="8">The sequence shown here is derived from an EMBL/GenBank/DDBJ whole genome shotgun (WGS) entry which is preliminary data.</text>
</comment>
<evidence type="ECO:0000256" key="5">
    <source>
        <dbReference type="ARBA" id="ARBA00023049"/>
    </source>
</evidence>
<evidence type="ECO:0000256" key="3">
    <source>
        <dbReference type="ARBA" id="ARBA00022801"/>
    </source>
</evidence>
<feature type="domain" description="Peptidase M48" evidence="7">
    <location>
        <begin position="87"/>
        <end position="241"/>
    </location>
</feature>
<reference evidence="8" key="1">
    <citation type="submission" date="2020-10" db="EMBL/GenBank/DDBJ databases">
        <title>Bacterium isolated from coastal waters sediment.</title>
        <authorList>
            <person name="Chen R.-J."/>
            <person name="Lu D.-C."/>
            <person name="Zhu K.-L."/>
            <person name="Du Z.-J."/>
        </authorList>
    </citation>
    <scope>NUCLEOTIDE SEQUENCE</scope>
    <source>
        <strain evidence="8">N1Y112</strain>
    </source>
</reference>